<dbReference type="AlphaFoldDB" id="A0A183DK76"/>
<reference evidence="3" key="1">
    <citation type="submission" date="2016-06" db="UniProtKB">
        <authorList>
            <consortium name="WormBaseParasite"/>
        </authorList>
    </citation>
    <scope>IDENTIFICATION</scope>
</reference>
<dbReference type="EMBL" id="UYRT01028785">
    <property type="protein sequence ID" value="VDK68354.1"/>
    <property type="molecule type" value="Genomic_DNA"/>
</dbReference>
<accession>A0A183DK76</accession>
<organism evidence="3">
    <name type="scientific">Gongylonema pulchrum</name>
    <dbReference type="NCBI Taxonomy" id="637853"/>
    <lineage>
        <taxon>Eukaryota</taxon>
        <taxon>Metazoa</taxon>
        <taxon>Ecdysozoa</taxon>
        <taxon>Nematoda</taxon>
        <taxon>Chromadorea</taxon>
        <taxon>Rhabditida</taxon>
        <taxon>Spirurina</taxon>
        <taxon>Spiruromorpha</taxon>
        <taxon>Spiruroidea</taxon>
        <taxon>Gongylonematidae</taxon>
        <taxon>Gongylonema</taxon>
    </lineage>
</organism>
<dbReference type="WBParaSite" id="GPUH_0000912701-mRNA-1">
    <property type="protein sequence ID" value="GPUH_0000912701-mRNA-1"/>
    <property type="gene ID" value="GPUH_0000912701"/>
</dbReference>
<protein>
    <submittedName>
        <fullName evidence="1 3">Uncharacterized protein</fullName>
    </submittedName>
</protein>
<evidence type="ECO:0000313" key="3">
    <source>
        <dbReference type="WBParaSite" id="GPUH_0000912701-mRNA-1"/>
    </source>
</evidence>
<dbReference type="Proteomes" id="UP000271098">
    <property type="component" value="Unassembled WGS sequence"/>
</dbReference>
<evidence type="ECO:0000313" key="1">
    <source>
        <dbReference type="EMBL" id="VDK68354.1"/>
    </source>
</evidence>
<evidence type="ECO:0000313" key="2">
    <source>
        <dbReference type="Proteomes" id="UP000271098"/>
    </source>
</evidence>
<sequence length="64" mass="7015">MEPIIVKTDRSVGSVILRENMVASESHKAPRDKDGSDISMSMSDALKSIFGEIVQKFSTMKDVA</sequence>
<name>A0A183DK76_9BILA</name>
<proteinExistence type="predicted"/>
<gene>
    <name evidence="1" type="ORF">GPUH_LOCUS9118</name>
</gene>
<reference evidence="1 2" key="2">
    <citation type="submission" date="2018-11" db="EMBL/GenBank/DDBJ databases">
        <authorList>
            <consortium name="Pathogen Informatics"/>
        </authorList>
    </citation>
    <scope>NUCLEOTIDE SEQUENCE [LARGE SCALE GENOMIC DNA]</scope>
</reference>
<keyword evidence="2" id="KW-1185">Reference proteome</keyword>